<reference evidence="2 3" key="1">
    <citation type="submission" date="2019-12" db="EMBL/GenBank/DDBJ databases">
        <title>complete genome sequences of Pseudomonas otitidis str. WP8-S17-CRE-03 isolated from wastewater treatment plant effluent.</title>
        <authorList>
            <person name="Sekizuka T."/>
            <person name="Itokawa K."/>
            <person name="Yatsu K."/>
            <person name="Inamine Y."/>
            <person name="Kuroda M."/>
        </authorList>
    </citation>
    <scope>NUCLEOTIDE SEQUENCE [LARGE SCALE GENOMIC DNA]</scope>
    <source>
        <strain evidence="2 3">WP8-S17-CRE-03</strain>
    </source>
</reference>
<gene>
    <name evidence="2" type="ORF">WP8S17C03_25030</name>
</gene>
<dbReference type="AlphaFoldDB" id="A0A6S5RTP2"/>
<dbReference type="InterPro" id="IPR005135">
    <property type="entry name" value="Endo/exonuclease/phosphatase"/>
</dbReference>
<dbReference type="RefSeq" id="WP_182852573.1">
    <property type="nucleotide sequence ID" value="NZ_AP022213.1"/>
</dbReference>
<name>A0A6S5RTP2_9GAMM</name>
<proteinExistence type="predicted"/>
<dbReference type="Gene3D" id="3.60.10.10">
    <property type="entry name" value="Endonuclease/exonuclease/phosphatase"/>
    <property type="match status" value="1"/>
</dbReference>
<protein>
    <recommendedName>
        <fullName evidence="1">Endonuclease/exonuclease/phosphatase domain-containing protein</fullName>
    </recommendedName>
</protein>
<accession>A0A6S5RTP2</accession>
<sequence length="212" mass="22637">MQGGTGANSIVEKLIQREGADVVFLQESAERGDTIGNIYDYVGNSGRGVNKVHYEGTRMRWHGGYQGATSIVLRQGLGATLSGTIAHPTGDGRGVLYTTIPRAGMTLYLCSIHAWSPSGNDWDKVAGCLLNEIVNLVGNNPVIAGGDFNKAAGREKNIGSWELAGGSQMSGGTLDGFWLYNLPQNGYGDVNSVGIYNSNKGDHFPVWMQINL</sequence>
<dbReference type="Pfam" id="PF03372">
    <property type="entry name" value="Exo_endo_phos"/>
    <property type="match status" value="1"/>
</dbReference>
<evidence type="ECO:0000313" key="2">
    <source>
        <dbReference type="EMBL" id="BBT16454.1"/>
    </source>
</evidence>
<dbReference type="SUPFAM" id="SSF56219">
    <property type="entry name" value="DNase I-like"/>
    <property type="match status" value="1"/>
</dbReference>
<organism evidence="2 3">
    <name type="scientific">Metapseudomonas otitidis</name>
    <dbReference type="NCBI Taxonomy" id="319939"/>
    <lineage>
        <taxon>Bacteria</taxon>
        <taxon>Pseudomonadati</taxon>
        <taxon>Pseudomonadota</taxon>
        <taxon>Gammaproteobacteria</taxon>
        <taxon>Pseudomonadales</taxon>
        <taxon>Pseudomonadaceae</taxon>
        <taxon>Metapseudomonas</taxon>
    </lineage>
</organism>
<dbReference type="EMBL" id="AP022213">
    <property type="protein sequence ID" value="BBT16454.1"/>
    <property type="molecule type" value="Genomic_DNA"/>
</dbReference>
<evidence type="ECO:0000259" key="1">
    <source>
        <dbReference type="Pfam" id="PF03372"/>
    </source>
</evidence>
<feature type="domain" description="Endonuclease/exonuclease/phosphatase" evidence="1">
    <location>
        <begin position="10"/>
        <end position="150"/>
    </location>
</feature>
<dbReference type="InterPro" id="IPR036691">
    <property type="entry name" value="Endo/exonu/phosph_ase_sf"/>
</dbReference>
<evidence type="ECO:0000313" key="3">
    <source>
        <dbReference type="Proteomes" id="UP000515591"/>
    </source>
</evidence>
<dbReference type="GO" id="GO:0003824">
    <property type="term" value="F:catalytic activity"/>
    <property type="evidence" value="ECO:0007669"/>
    <property type="project" value="InterPro"/>
</dbReference>
<dbReference type="Proteomes" id="UP000515591">
    <property type="component" value="Chromosome"/>
</dbReference>